<dbReference type="PANTHER" id="PTHR37984:SF5">
    <property type="entry name" value="PROTEIN NYNRIN-LIKE"/>
    <property type="match status" value="1"/>
</dbReference>
<feature type="compositionally biased region" description="Basic and acidic residues" evidence="7">
    <location>
        <begin position="47"/>
        <end position="74"/>
    </location>
</feature>
<reference evidence="11 12" key="1">
    <citation type="submission" date="2020-06" db="EMBL/GenBank/DDBJ databases">
        <authorList>
            <person name="Li R."/>
            <person name="Bekaert M."/>
        </authorList>
    </citation>
    <scope>NUCLEOTIDE SEQUENCE [LARGE SCALE GENOMIC DNA]</scope>
    <source>
        <strain evidence="12">wild</strain>
    </source>
</reference>
<dbReference type="Gene3D" id="3.30.70.270">
    <property type="match status" value="2"/>
</dbReference>
<organism evidence="11 12">
    <name type="scientific">Mytilus coruscus</name>
    <name type="common">Sea mussel</name>
    <dbReference type="NCBI Taxonomy" id="42192"/>
    <lineage>
        <taxon>Eukaryota</taxon>
        <taxon>Metazoa</taxon>
        <taxon>Spiralia</taxon>
        <taxon>Lophotrochozoa</taxon>
        <taxon>Mollusca</taxon>
        <taxon>Bivalvia</taxon>
        <taxon>Autobranchia</taxon>
        <taxon>Pteriomorphia</taxon>
        <taxon>Mytilida</taxon>
        <taxon>Mytiloidea</taxon>
        <taxon>Mytilidae</taxon>
        <taxon>Mytilinae</taxon>
        <taxon>Mytilus</taxon>
    </lineage>
</organism>
<dbReference type="InterPro" id="IPR050951">
    <property type="entry name" value="Retrovirus_Pol_polyprotein"/>
</dbReference>
<dbReference type="CDD" id="cd09274">
    <property type="entry name" value="RNase_HI_RT_Ty3"/>
    <property type="match status" value="1"/>
</dbReference>
<keyword evidence="2" id="KW-0548">Nucleotidyltransferase</keyword>
<feature type="domain" description="Integrase zinc-binding" evidence="10">
    <location>
        <begin position="1062"/>
        <end position="1120"/>
    </location>
</feature>
<keyword evidence="6" id="KW-0695">RNA-directed DNA polymerase</keyword>
<dbReference type="Gene3D" id="1.10.340.70">
    <property type="match status" value="1"/>
</dbReference>
<dbReference type="FunFam" id="1.10.340.70:FF:000001">
    <property type="entry name" value="Retrovirus-related Pol polyprotein from transposon gypsy-like Protein"/>
    <property type="match status" value="1"/>
</dbReference>
<feature type="domain" description="Reverse transcriptase RNase H-like" evidence="9">
    <location>
        <begin position="797"/>
        <end position="891"/>
    </location>
</feature>
<dbReference type="InterPro" id="IPR041588">
    <property type="entry name" value="Integrase_H2C2"/>
</dbReference>
<evidence type="ECO:0000313" key="12">
    <source>
        <dbReference type="Proteomes" id="UP000507470"/>
    </source>
</evidence>
<keyword evidence="4" id="KW-0255">Endonuclease</keyword>
<dbReference type="Gene3D" id="3.10.10.10">
    <property type="entry name" value="HIV Type 1 Reverse Transcriptase, subunit A, domain 1"/>
    <property type="match status" value="1"/>
</dbReference>
<keyword evidence="1" id="KW-0808">Transferase</keyword>
<feature type="domain" description="Reverse transcriptase" evidence="8">
    <location>
        <begin position="663"/>
        <end position="717"/>
    </location>
</feature>
<evidence type="ECO:0000259" key="9">
    <source>
        <dbReference type="Pfam" id="PF17917"/>
    </source>
</evidence>
<dbReference type="Pfam" id="PF17917">
    <property type="entry name" value="RT_RNaseH"/>
    <property type="match status" value="1"/>
</dbReference>
<sequence>MSDAGRNSPDPEINFRRERDFDDLGQGDQIHTDDNDDSDRESILQGHGDEVAQRPKGRDEYQRHNFNDRNDRGNHNMQPIGPPKVTLKPEPFSGKDCWEEYLSHFEDCAELGQWGNRTKLLFLAASLRGQARTYYMSLSPDDRRTYQMLTQKLDQRFGSSKHKNRWLSKLEMRRRMPGESIAEVGDDIRQLAQKAYYDLDLAAQESLALNQLFKVIPVEMKCPCIDKECQTIADAVDVIERYESILGDGDKKKSTIRAVESKDIEGHMSEKNYQSNLQALQDRIAKLDQGHGNRDTKRANTGRCYSRNSPDHFMRNCHTKTTKRARGNSPGQPKDTIPLLITTRKRQNAGSIGRELVTGVPNKSEIFDVNDNKVFAIGSITLELNLGQTFMICNINQDGILGQDFLLKEVSKVNYQRMVLHTIHNQEIQCWIAGKANMICRVEIKDNMTIPPMTSTMMPVEIPGVNHLTEYGFIEGTTGTAKSTLTIPGIINTQDQAHFVNVVNYGDNEVQLYKKETIGTCESYTEHHLNPEQIRTLQKDCFTTSEEIPEHLTDLLKRSSTYLNEDQRQQLSRLLSQYQNVFSRTDDDIGRTDLVTHRINTGNAIPFRQRSRRMPLGKQEMEKSEVNRMLDKGIIEPSSSPWASNIALVMKKNGSPRGLQWKELLLYMDDIISVSSTFEEGLGRLERIFIRLQNAHLKLNPAKCIFFQKQVRFLGHIVSEEGISTDLEKTKAIDDWSIPKTAKQVRSFLGLCSYYRRFVKGFAAIARPMHKICEKNSRFAWNDECQKAFEQLKNALTNASDKAVGAVLSQIQDGLERVIAYMSKSMNIHEQAYCVTRKELLAVIIALKTFHHYLYGQEVLLRTDNAAVSWMKNLKKPTGQTARWLEELGTYNLTVTHRAGRKHSNADALSRRPCKSCEKQESGNHTSDDETDEIQLEESDFVNQELHENEEQTPRIEIVRLCTRSQTGNQSSATPSGYCIEGWDPDSIRQCQLEDPDMSFLVTYLQEKKNKPDWDQVSKGTSYQKTIWRQWDRLTINNGMLYRKFYCSFKDDVDNLKLQLLVPKSHRKTVFKYFHDVPSAGHLGPDKMLSRIQQLFYWPAMRTSITRYCKECDQCAARKSLKRNKAPLGQYLVGEPMERVAIDILGPLPLTKRQNRYVLVLCDCFSK</sequence>
<dbReference type="GO" id="GO:0016787">
    <property type="term" value="F:hydrolase activity"/>
    <property type="evidence" value="ECO:0007669"/>
    <property type="project" value="UniProtKB-KW"/>
</dbReference>
<dbReference type="Proteomes" id="UP000507470">
    <property type="component" value="Unassembled WGS sequence"/>
</dbReference>
<dbReference type="SUPFAM" id="SSF56672">
    <property type="entry name" value="DNA/RNA polymerases"/>
    <property type="match status" value="1"/>
</dbReference>
<feature type="region of interest" description="Disordered" evidence="7">
    <location>
        <begin position="902"/>
        <end position="933"/>
    </location>
</feature>
<dbReference type="FunFam" id="3.10.20.370:FF:000001">
    <property type="entry name" value="Retrovirus-related Pol polyprotein from transposon 17.6-like protein"/>
    <property type="match status" value="1"/>
</dbReference>
<feature type="compositionally biased region" description="Basic and acidic residues" evidence="7">
    <location>
        <begin position="13"/>
        <end position="22"/>
    </location>
</feature>
<dbReference type="Pfam" id="PF00078">
    <property type="entry name" value="RVT_1"/>
    <property type="match status" value="1"/>
</dbReference>
<evidence type="ECO:0000256" key="5">
    <source>
        <dbReference type="ARBA" id="ARBA00022801"/>
    </source>
</evidence>
<feature type="compositionally biased region" description="Basic and acidic residues" evidence="7">
    <location>
        <begin position="915"/>
        <end position="928"/>
    </location>
</feature>
<evidence type="ECO:0000259" key="10">
    <source>
        <dbReference type="Pfam" id="PF17921"/>
    </source>
</evidence>
<gene>
    <name evidence="11" type="ORF">MCOR_5583</name>
</gene>
<dbReference type="InterPro" id="IPR043128">
    <property type="entry name" value="Rev_trsase/Diguanyl_cyclase"/>
</dbReference>
<proteinExistence type="predicted"/>
<name>A0A6J8AC02_MYTCO</name>
<evidence type="ECO:0000259" key="8">
    <source>
        <dbReference type="Pfam" id="PF00078"/>
    </source>
</evidence>
<dbReference type="InterPro" id="IPR000477">
    <property type="entry name" value="RT_dom"/>
</dbReference>
<evidence type="ECO:0000256" key="6">
    <source>
        <dbReference type="ARBA" id="ARBA00022918"/>
    </source>
</evidence>
<keyword evidence="3" id="KW-0540">Nuclease</keyword>
<dbReference type="InterPro" id="IPR043502">
    <property type="entry name" value="DNA/RNA_pol_sf"/>
</dbReference>
<dbReference type="Pfam" id="PF17921">
    <property type="entry name" value="Integrase_H2C2"/>
    <property type="match status" value="1"/>
</dbReference>
<keyword evidence="12" id="KW-1185">Reference proteome</keyword>
<evidence type="ECO:0000256" key="1">
    <source>
        <dbReference type="ARBA" id="ARBA00022679"/>
    </source>
</evidence>
<evidence type="ECO:0000256" key="3">
    <source>
        <dbReference type="ARBA" id="ARBA00022722"/>
    </source>
</evidence>
<dbReference type="PANTHER" id="PTHR37984">
    <property type="entry name" value="PROTEIN CBG26694"/>
    <property type="match status" value="1"/>
</dbReference>
<feature type="region of interest" description="Disordered" evidence="7">
    <location>
        <begin position="1"/>
        <end position="88"/>
    </location>
</feature>
<dbReference type="InterPro" id="IPR041373">
    <property type="entry name" value="RT_RNaseH"/>
</dbReference>
<dbReference type="EMBL" id="CACVKT020001031">
    <property type="protein sequence ID" value="CAC5364594.1"/>
    <property type="molecule type" value="Genomic_DNA"/>
</dbReference>
<dbReference type="GO" id="GO:0003964">
    <property type="term" value="F:RNA-directed DNA polymerase activity"/>
    <property type="evidence" value="ECO:0007669"/>
    <property type="project" value="UniProtKB-KW"/>
</dbReference>
<evidence type="ECO:0000256" key="4">
    <source>
        <dbReference type="ARBA" id="ARBA00022759"/>
    </source>
</evidence>
<dbReference type="AlphaFoldDB" id="A0A6J8AC02"/>
<evidence type="ECO:0008006" key="13">
    <source>
        <dbReference type="Google" id="ProtNLM"/>
    </source>
</evidence>
<accession>A0A6J8AC02</accession>
<dbReference type="GO" id="GO:0004519">
    <property type="term" value="F:endonuclease activity"/>
    <property type="evidence" value="ECO:0007669"/>
    <property type="project" value="UniProtKB-KW"/>
</dbReference>
<dbReference type="FunFam" id="3.30.70.270:FF:000020">
    <property type="entry name" value="Transposon Tf2-6 polyprotein-like Protein"/>
    <property type="match status" value="1"/>
</dbReference>
<evidence type="ECO:0000256" key="2">
    <source>
        <dbReference type="ARBA" id="ARBA00022695"/>
    </source>
</evidence>
<dbReference type="OrthoDB" id="6783748at2759"/>
<keyword evidence="5" id="KW-0378">Hydrolase</keyword>
<protein>
    <recommendedName>
        <fullName evidence="13">Reverse transcriptase</fullName>
    </recommendedName>
</protein>
<evidence type="ECO:0000313" key="11">
    <source>
        <dbReference type="EMBL" id="CAC5364594.1"/>
    </source>
</evidence>
<evidence type="ECO:0000256" key="7">
    <source>
        <dbReference type="SAM" id="MobiDB-lite"/>
    </source>
</evidence>